<dbReference type="RefSeq" id="WP_166279598.1">
    <property type="nucleotide sequence ID" value="NZ_JAANNP010000002.1"/>
</dbReference>
<keyword evidence="2" id="KW-1185">Reference proteome</keyword>
<comment type="caution">
    <text evidence="1">The sequence shown here is derived from an EMBL/GenBank/DDBJ whole genome shotgun (WGS) entry which is preliminary data.</text>
</comment>
<dbReference type="EMBL" id="JAANNP010000002">
    <property type="protein sequence ID" value="NHC13334.1"/>
    <property type="molecule type" value="Genomic_DNA"/>
</dbReference>
<dbReference type="InterPro" id="IPR011009">
    <property type="entry name" value="Kinase-like_dom_sf"/>
</dbReference>
<evidence type="ECO:0000313" key="1">
    <source>
        <dbReference type="EMBL" id="NHC13334.1"/>
    </source>
</evidence>
<proteinExistence type="predicted"/>
<gene>
    <name evidence="1" type="ORF">G9H71_06010</name>
</gene>
<dbReference type="Proteomes" id="UP000800981">
    <property type="component" value="Unassembled WGS sequence"/>
</dbReference>
<evidence type="ECO:0008006" key="3">
    <source>
        <dbReference type="Google" id="ProtNLM"/>
    </source>
</evidence>
<organism evidence="1 2">
    <name type="scientific">Motilibacter deserti</name>
    <dbReference type="NCBI Taxonomy" id="2714956"/>
    <lineage>
        <taxon>Bacteria</taxon>
        <taxon>Bacillati</taxon>
        <taxon>Actinomycetota</taxon>
        <taxon>Actinomycetes</taxon>
        <taxon>Motilibacterales</taxon>
        <taxon>Motilibacteraceae</taxon>
        <taxon>Motilibacter</taxon>
    </lineage>
</organism>
<accession>A0ABX0GUK1</accession>
<sequence length="313" mass="31432">MAHRDVDPVALLALAHYGLDGLGGRGAALAPHEGAARTGSSAYRVELPDGAPAVLRVSAPGAQRRAEVYSELAWMRAVGRAGVARTPHVLPTTCGASVATVVEPGTRAVPTPGTRTGTVRHAVLFEHLPNVSASTAPPGPGDLGALAAALHAHADGWARPHGFVRRPAAPRPVPPAARGSRAALLTAGYAAVVDRLARAGRRRAHGLVHGALGPAAVAATGVDGLLAVDGFEGCLEADPLGEVAPAVAGARTWLELESACGEWAEGYASVRSLDAADAAALPAHALSAALGGPVTDELCAIVEGFLTAHGRAA</sequence>
<evidence type="ECO:0000313" key="2">
    <source>
        <dbReference type="Proteomes" id="UP000800981"/>
    </source>
</evidence>
<protein>
    <recommendedName>
        <fullName evidence="3">Aminoglycoside phosphotransferase domain-containing protein</fullName>
    </recommendedName>
</protein>
<name>A0ABX0GUK1_9ACTN</name>
<reference evidence="1 2" key="1">
    <citation type="submission" date="2020-03" db="EMBL/GenBank/DDBJ databases">
        <title>Two novel Motilibacter sp.</title>
        <authorList>
            <person name="Liu S."/>
        </authorList>
    </citation>
    <scope>NUCLEOTIDE SEQUENCE [LARGE SCALE GENOMIC DNA]</scope>
    <source>
        <strain evidence="1 2">E257</strain>
    </source>
</reference>
<dbReference type="SUPFAM" id="SSF56112">
    <property type="entry name" value="Protein kinase-like (PK-like)"/>
    <property type="match status" value="1"/>
</dbReference>